<feature type="region of interest" description="Disordered" evidence="1">
    <location>
        <begin position="249"/>
        <end position="300"/>
    </location>
</feature>
<dbReference type="PANTHER" id="PTHR38418">
    <property type="entry name" value="SUGAR ISOMERASE, KPSF/GUTQ (AFU_ORTHOLOGUE AFUA_6G08860)"/>
    <property type="match status" value="1"/>
</dbReference>
<dbReference type="InterPro" id="IPR001347">
    <property type="entry name" value="SIS_dom"/>
</dbReference>
<dbReference type="CDD" id="cd05014">
    <property type="entry name" value="SIS_Kpsf"/>
    <property type="match status" value="1"/>
</dbReference>
<proteinExistence type="predicted"/>
<evidence type="ECO:0000313" key="4">
    <source>
        <dbReference type="Proteomes" id="UP001150569"/>
    </source>
</evidence>
<feature type="compositionally biased region" description="Basic and acidic residues" evidence="1">
    <location>
        <begin position="265"/>
        <end position="275"/>
    </location>
</feature>
<dbReference type="Gene3D" id="3.40.50.10490">
    <property type="entry name" value="Glucose-6-phosphate isomerase like protein, domain 1"/>
    <property type="match status" value="1"/>
</dbReference>
<dbReference type="InterPro" id="IPR035474">
    <property type="entry name" value="SIS_Kpsf"/>
</dbReference>
<dbReference type="OrthoDB" id="1872003at2759"/>
<dbReference type="EMBL" id="JANBPT010001246">
    <property type="protein sequence ID" value="KAJ1909190.1"/>
    <property type="molecule type" value="Genomic_DNA"/>
</dbReference>
<dbReference type="AlphaFoldDB" id="A0A9W7ZQS3"/>
<evidence type="ECO:0000259" key="2">
    <source>
        <dbReference type="PROSITE" id="PS51464"/>
    </source>
</evidence>
<dbReference type="SUPFAM" id="SSF53697">
    <property type="entry name" value="SIS domain"/>
    <property type="match status" value="1"/>
</dbReference>
<comment type="caution">
    <text evidence="3">The sequence shown here is derived from an EMBL/GenBank/DDBJ whole genome shotgun (WGS) entry which is preliminary data.</text>
</comment>
<dbReference type="Proteomes" id="UP001150569">
    <property type="component" value="Unassembled WGS sequence"/>
</dbReference>
<dbReference type="PANTHER" id="PTHR38418:SF2">
    <property type="entry name" value="SUGAR ISOMERASE, KPSF_GUTQ (AFU_ORTHOLOGUE AFUA_6G08860)"/>
    <property type="match status" value="1"/>
</dbReference>
<protein>
    <recommendedName>
        <fullName evidence="2">SIS domain-containing protein</fullName>
    </recommendedName>
</protein>
<keyword evidence="4" id="KW-1185">Reference proteome</keyword>
<dbReference type="GO" id="GO:1901135">
    <property type="term" value="P:carbohydrate derivative metabolic process"/>
    <property type="evidence" value="ECO:0007669"/>
    <property type="project" value="InterPro"/>
</dbReference>
<name>A0A9W7ZQS3_9FUNG</name>
<evidence type="ECO:0000256" key="1">
    <source>
        <dbReference type="SAM" id="MobiDB-lite"/>
    </source>
</evidence>
<dbReference type="PROSITE" id="PS51464">
    <property type="entry name" value="SIS"/>
    <property type="match status" value="1"/>
</dbReference>
<sequence length="300" mass="30937">MSNLNAEAARILREAGEALLQCADRLDTGQVASAATGSRADFTGAVHLMHQSLNQGGKIVITGVGKSGKIGEKLTATFLSLGVLTLFLHPTEALHGDLGMVGPRDTVLAISYSGCTHEVLQIVPFIRARGAHLIALVGNLESPLAQFAAASVDARVAQEATPDIPAPTTSTTLALAVGDALALCLMRLRACTPTVFANNHPGGALGQALYRPAVAISKDMSLNLALPTTPADEPDRALDVSAAITDTLSQLAPTDEADDTPGLTSDHDPGLDTRPFDTPPDSPPCGRVLPSLASRTAADC</sequence>
<feature type="domain" description="SIS" evidence="2">
    <location>
        <begin position="49"/>
        <end position="191"/>
    </location>
</feature>
<dbReference type="InterPro" id="IPR046348">
    <property type="entry name" value="SIS_dom_sf"/>
</dbReference>
<reference evidence="3" key="1">
    <citation type="submission" date="2022-07" db="EMBL/GenBank/DDBJ databases">
        <title>Phylogenomic reconstructions and comparative analyses of Kickxellomycotina fungi.</title>
        <authorList>
            <person name="Reynolds N.K."/>
            <person name="Stajich J.E."/>
            <person name="Barry K."/>
            <person name="Grigoriev I.V."/>
            <person name="Crous P."/>
            <person name="Smith M.E."/>
        </authorList>
    </citation>
    <scope>NUCLEOTIDE SEQUENCE</scope>
    <source>
        <strain evidence="3">RSA 861</strain>
    </source>
</reference>
<gene>
    <name evidence="3" type="ORF">IWQ60_011307</name>
</gene>
<accession>A0A9W7ZQS3</accession>
<dbReference type="GO" id="GO:0097367">
    <property type="term" value="F:carbohydrate derivative binding"/>
    <property type="evidence" value="ECO:0007669"/>
    <property type="project" value="InterPro"/>
</dbReference>
<organism evidence="3 4">
    <name type="scientific">Tieghemiomyces parasiticus</name>
    <dbReference type="NCBI Taxonomy" id="78921"/>
    <lineage>
        <taxon>Eukaryota</taxon>
        <taxon>Fungi</taxon>
        <taxon>Fungi incertae sedis</taxon>
        <taxon>Zoopagomycota</taxon>
        <taxon>Kickxellomycotina</taxon>
        <taxon>Dimargaritomycetes</taxon>
        <taxon>Dimargaritales</taxon>
        <taxon>Dimargaritaceae</taxon>
        <taxon>Tieghemiomyces</taxon>
    </lineage>
</organism>
<evidence type="ECO:0000313" key="3">
    <source>
        <dbReference type="EMBL" id="KAJ1909190.1"/>
    </source>
</evidence>
<dbReference type="Pfam" id="PF01380">
    <property type="entry name" value="SIS"/>
    <property type="match status" value="1"/>
</dbReference>